<dbReference type="AlphaFoldDB" id="A0A915EEA5"/>
<feature type="region of interest" description="Disordered" evidence="1">
    <location>
        <begin position="15"/>
        <end position="125"/>
    </location>
</feature>
<sequence length="156" mass="17089">MGSVELEEIVKRVHELSDSIPRRSSSQGFHPMLSPLKHSPKEQPSPKHSNRQLEGSSTEILSASRISSRQHTEGRTMSETQMSTKGAKKSPSNLPTPAIPSSSSEVMGRSKKIRDPAGFSPITQNIPVPTGAQVWSAHQEGNQQTMKPLLQLIEMN</sequence>
<keyword evidence="2" id="KW-1185">Reference proteome</keyword>
<evidence type="ECO:0000256" key="1">
    <source>
        <dbReference type="SAM" id="MobiDB-lite"/>
    </source>
</evidence>
<dbReference type="Proteomes" id="UP000887574">
    <property type="component" value="Unplaced"/>
</dbReference>
<accession>A0A915EEA5</accession>
<name>A0A915EEA5_9BILA</name>
<reference evidence="3" key="1">
    <citation type="submission" date="2022-11" db="UniProtKB">
        <authorList>
            <consortium name="WormBaseParasite"/>
        </authorList>
    </citation>
    <scope>IDENTIFICATION</scope>
</reference>
<feature type="compositionally biased region" description="Polar residues" evidence="1">
    <location>
        <begin position="52"/>
        <end position="69"/>
    </location>
</feature>
<proteinExistence type="predicted"/>
<evidence type="ECO:0000313" key="2">
    <source>
        <dbReference type="Proteomes" id="UP000887574"/>
    </source>
</evidence>
<dbReference type="WBParaSite" id="jg5761">
    <property type="protein sequence ID" value="jg5761"/>
    <property type="gene ID" value="jg5761"/>
</dbReference>
<organism evidence="2 3">
    <name type="scientific">Ditylenchus dipsaci</name>
    <dbReference type="NCBI Taxonomy" id="166011"/>
    <lineage>
        <taxon>Eukaryota</taxon>
        <taxon>Metazoa</taxon>
        <taxon>Ecdysozoa</taxon>
        <taxon>Nematoda</taxon>
        <taxon>Chromadorea</taxon>
        <taxon>Rhabditida</taxon>
        <taxon>Tylenchina</taxon>
        <taxon>Tylenchomorpha</taxon>
        <taxon>Sphaerularioidea</taxon>
        <taxon>Anguinidae</taxon>
        <taxon>Anguininae</taxon>
        <taxon>Ditylenchus</taxon>
    </lineage>
</organism>
<evidence type="ECO:0000313" key="3">
    <source>
        <dbReference type="WBParaSite" id="jg5761"/>
    </source>
</evidence>
<protein>
    <submittedName>
        <fullName evidence="3">Uncharacterized protein</fullName>
    </submittedName>
</protein>
<feature type="compositionally biased region" description="Polar residues" evidence="1">
    <location>
        <begin position="77"/>
        <end position="105"/>
    </location>
</feature>